<evidence type="ECO:0000256" key="7">
    <source>
        <dbReference type="ARBA" id="ARBA00023065"/>
    </source>
</evidence>
<evidence type="ECO:0000259" key="14">
    <source>
        <dbReference type="Pfam" id="PF00593"/>
    </source>
</evidence>
<reference evidence="17" key="1">
    <citation type="journal article" date="2019" name="Int. J. Syst. Evol. Microbiol.">
        <title>The Global Catalogue of Microorganisms (GCM) 10K type strain sequencing project: providing services to taxonomists for standard genome sequencing and annotation.</title>
        <authorList>
            <consortium name="The Broad Institute Genomics Platform"/>
            <consortium name="The Broad Institute Genome Sequencing Center for Infectious Disease"/>
            <person name="Wu L."/>
            <person name="Ma J."/>
        </authorList>
    </citation>
    <scope>NUCLEOTIDE SEQUENCE [LARGE SCALE GENOMIC DNA]</scope>
    <source>
        <strain evidence="17">CGMCC 1.12989</strain>
    </source>
</reference>
<dbReference type="PROSITE" id="PS52016">
    <property type="entry name" value="TONB_DEPENDENT_REC_3"/>
    <property type="match status" value="1"/>
</dbReference>
<dbReference type="InterPro" id="IPR000531">
    <property type="entry name" value="Beta-barrel_TonB"/>
</dbReference>
<evidence type="ECO:0000256" key="3">
    <source>
        <dbReference type="ARBA" id="ARBA00022452"/>
    </source>
</evidence>
<evidence type="ECO:0000256" key="9">
    <source>
        <dbReference type="ARBA" id="ARBA00023136"/>
    </source>
</evidence>
<dbReference type="PANTHER" id="PTHR32552:SF81">
    <property type="entry name" value="TONB-DEPENDENT OUTER MEMBRANE RECEPTOR"/>
    <property type="match status" value="1"/>
</dbReference>
<evidence type="ECO:0000256" key="8">
    <source>
        <dbReference type="ARBA" id="ARBA00023077"/>
    </source>
</evidence>
<dbReference type="EMBL" id="JBHSDR010000006">
    <property type="protein sequence ID" value="MFC4295961.1"/>
    <property type="molecule type" value="Genomic_DNA"/>
</dbReference>
<dbReference type="InterPro" id="IPR036942">
    <property type="entry name" value="Beta-barrel_TonB_sf"/>
</dbReference>
<dbReference type="Pfam" id="PF00593">
    <property type="entry name" value="TonB_dep_Rec_b-barrel"/>
    <property type="match status" value="1"/>
</dbReference>
<accession>A0ABV8RUC6</accession>
<evidence type="ECO:0000256" key="11">
    <source>
        <dbReference type="PROSITE-ProRule" id="PRU01360"/>
    </source>
</evidence>
<dbReference type="RefSeq" id="WP_379539416.1">
    <property type="nucleotide sequence ID" value="NZ_JBHSDR010000006.1"/>
</dbReference>
<feature type="signal peptide" evidence="13">
    <location>
        <begin position="1"/>
        <end position="26"/>
    </location>
</feature>
<comment type="caution">
    <text evidence="16">The sequence shown here is derived from an EMBL/GenBank/DDBJ whole genome shotgun (WGS) entry which is preliminary data.</text>
</comment>
<feature type="chain" id="PRO_5045573732" evidence="13">
    <location>
        <begin position="27"/>
        <end position="814"/>
    </location>
</feature>
<evidence type="ECO:0000256" key="12">
    <source>
        <dbReference type="RuleBase" id="RU003357"/>
    </source>
</evidence>
<organism evidence="16 17">
    <name type="scientific">Novosphingobium tardum</name>
    <dbReference type="NCBI Taxonomy" id="1538021"/>
    <lineage>
        <taxon>Bacteria</taxon>
        <taxon>Pseudomonadati</taxon>
        <taxon>Pseudomonadota</taxon>
        <taxon>Alphaproteobacteria</taxon>
        <taxon>Sphingomonadales</taxon>
        <taxon>Sphingomonadaceae</taxon>
        <taxon>Novosphingobium</taxon>
    </lineage>
</organism>
<comment type="subcellular location">
    <subcellularLocation>
        <location evidence="1 11">Cell outer membrane</location>
        <topology evidence="1 11">Multi-pass membrane protein</topology>
    </subcellularLocation>
</comment>
<dbReference type="PANTHER" id="PTHR32552">
    <property type="entry name" value="FERRICHROME IRON RECEPTOR-RELATED"/>
    <property type="match status" value="1"/>
</dbReference>
<evidence type="ECO:0000256" key="10">
    <source>
        <dbReference type="ARBA" id="ARBA00023237"/>
    </source>
</evidence>
<protein>
    <submittedName>
        <fullName evidence="16">TonB-dependent receptor</fullName>
    </submittedName>
</protein>
<comment type="similarity">
    <text evidence="11 12">Belongs to the TonB-dependent receptor family.</text>
</comment>
<evidence type="ECO:0000256" key="6">
    <source>
        <dbReference type="ARBA" id="ARBA00023004"/>
    </source>
</evidence>
<keyword evidence="10 11" id="KW-0998">Cell outer membrane</keyword>
<sequence>MSRTTFRTTTASIALATALLPAVAFAQEAPASDSATAASASEGLDEIVVTANKRAQNLQDVSASVQALTGEDLAKAGINDVSRLEQMAPGLVFAKGGNDAKIALRGANSNSTFGDNSSIVGVFVDGVYKPRASQQTRAFFDVERIEVLRGPQGTLYGRNTLGGAINLYSKAPDLSIRGVSGGIDSRFSRFNEFRNEMFVNAGITEDVGVRVAVLTDNSDGWVKNLNGRNLGIANTFSVRGSARYKPSSDLEVILRVSSISEKGNPAGMFAINGACRTVQPNGLTDPFGPQFDCQNPRRGSGGTVAFDMLDGKPGMSNKDRRTVSRDFVNKDSLRETNATLDVTAGLGSMQLRSISSYTNYTSLLGNDADYSSNPNAREWVEENNKSYTQELQLISQWDGPLSMTVGAYASYDELFFSYSSLRHTRDNLLARPTATSTNGVTLPVQTGTPLLSLDNVINNASNNTQVIDSRYLGAFGEVTFAIMPEWRVIGGVRYNNERKHAKNGNAIYVGSLTPSTPPTDPREVFPFDFATATAKSDVRATFENVTWRAGTEFDVADDVMAYFTASTGFLSGAMNQNGSVTQPQKSRSFELGLKSRFWDSRAELNIALFKARYSDLATTFQVANPANPGSFITMSSNGGVLNAKGVEVTGALLPVDRWKISFGASLLDAKYGKFGINLPGGFQVLNGAVPASRFIDLSGYRPPYTPKFSFTIGTSYDIDVGFGYLTPQAQMRYSSSFFAHGGLPFDLSGYQPSFTQTDVRLALSDYEGRYGVEFFVENIEDEMLNQRTQTGGDGLQQANWGMPRNYGVRARIKF</sequence>
<feature type="domain" description="TonB-dependent receptor plug" evidence="15">
    <location>
        <begin position="58"/>
        <end position="164"/>
    </location>
</feature>
<keyword evidence="17" id="KW-1185">Reference proteome</keyword>
<keyword evidence="2 11" id="KW-0813">Transport</keyword>
<dbReference type="InterPro" id="IPR039426">
    <property type="entry name" value="TonB-dep_rcpt-like"/>
</dbReference>
<keyword evidence="5 11" id="KW-0812">Transmembrane</keyword>
<evidence type="ECO:0000259" key="15">
    <source>
        <dbReference type="Pfam" id="PF07715"/>
    </source>
</evidence>
<evidence type="ECO:0000256" key="4">
    <source>
        <dbReference type="ARBA" id="ARBA00022496"/>
    </source>
</evidence>
<evidence type="ECO:0000256" key="5">
    <source>
        <dbReference type="ARBA" id="ARBA00022692"/>
    </source>
</evidence>
<evidence type="ECO:0000313" key="16">
    <source>
        <dbReference type="EMBL" id="MFC4295961.1"/>
    </source>
</evidence>
<keyword evidence="6" id="KW-0408">Iron</keyword>
<dbReference type="SUPFAM" id="SSF56935">
    <property type="entry name" value="Porins"/>
    <property type="match status" value="1"/>
</dbReference>
<keyword evidence="3 11" id="KW-1134">Transmembrane beta strand</keyword>
<dbReference type="InterPro" id="IPR012910">
    <property type="entry name" value="Plug_dom"/>
</dbReference>
<dbReference type="Gene3D" id="2.40.170.20">
    <property type="entry name" value="TonB-dependent receptor, beta-barrel domain"/>
    <property type="match status" value="1"/>
</dbReference>
<keyword evidence="8 12" id="KW-0798">TonB box</keyword>
<keyword evidence="9 11" id="KW-0472">Membrane</keyword>
<keyword evidence="7" id="KW-0406">Ion transport</keyword>
<evidence type="ECO:0000256" key="2">
    <source>
        <dbReference type="ARBA" id="ARBA00022448"/>
    </source>
</evidence>
<name>A0ABV8RUC6_9SPHN</name>
<dbReference type="Proteomes" id="UP001595828">
    <property type="component" value="Unassembled WGS sequence"/>
</dbReference>
<evidence type="ECO:0000256" key="13">
    <source>
        <dbReference type="SAM" id="SignalP"/>
    </source>
</evidence>
<keyword evidence="16" id="KW-0675">Receptor</keyword>
<evidence type="ECO:0000313" key="17">
    <source>
        <dbReference type="Proteomes" id="UP001595828"/>
    </source>
</evidence>
<feature type="domain" description="TonB-dependent receptor-like beta-barrel" evidence="14">
    <location>
        <begin position="319"/>
        <end position="778"/>
    </location>
</feature>
<dbReference type="Pfam" id="PF07715">
    <property type="entry name" value="Plug"/>
    <property type="match status" value="1"/>
</dbReference>
<proteinExistence type="inferred from homology"/>
<keyword evidence="13" id="KW-0732">Signal</keyword>
<gene>
    <name evidence="16" type="ORF">ACFO0A_12940</name>
</gene>
<evidence type="ECO:0000256" key="1">
    <source>
        <dbReference type="ARBA" id="ARBA00004571"/>
    </source>
</evidence>
<keyword evidence="4" id="KW-0410">Iron transport</keyword>